<accession>A0A4V7I7R7</accession>
<gene>
    <name evidence="1" type="ORF">F542_3140</name>
</gene>
<name>A0A4V7I7R7_BIBTR</name>
<dbReference type="EMBL" id="CP006954">
    <property type="protein sequence ID" value="AHG81032.1"/>
    <property type="molecule type" value="Genomic_DNA"/>
</dbReference>
<dbReference type="KEGG" id="btre:F542_3140"/>
<dbReference type="AlphaFoldDB" id="A0A4V7I7R7"/>
<organism evidence="1 2">
    <name type="scientific">Bibersteinia trehalosi USDA-ARS-USMARC-188</name>
    <dbReference type="NCBI Taxonomy" id="1263829"/>
    <lineage>
        <taxon>Bacteria</taxon>
        <taxon>Pseudomonadati</taxon>
        <taxon>Pseudomonadota</taxon>
        <taxon>Gammaproteobacteria</taxon>
        <taxon>Pasteurellales</taxon>
        <taxon>Pasteurellaceae</taxon>
        <taxon>Bibersteinia</taxon>
    </lineage>
</organism>
<sequence>MNLISPVMRLCNLNKNPKGVSLWDFSFKLSKRFNLDNFLQN</sequence>
<proteinExistence type="predicted"/>
<dbReference type="Proteomes" id="UP000019091">
    <property type="component" value="Chromosome"/>
</dbReference>
<protein>
    <submittedName>
        <fullName evidence="1">Uncharacterized protein</fullName>
    </submittedName>
</protein>
<evidence type="ECO:0000313" key="2">
    <source>
        <dbReference type="Proteomes" id="UP000019091"/>
    </source>
</evidence>
<reference evidence="1 2" key="1">
    <citation type="journal article" date="2014" name="Genome Announc.">
        <title>Complete Closed Genome Sequences of Three Bibersteinia trehalosi Nasopharyngeal Isolates from Cattle with Shipping Fever.</title>
        <authorList>
            <person name="Harhay G.P."/>
            <person name="McVey D.S."/>
            <person name="Koren S."/>
            <person name="Phillippy A.M."/>
            <person name="Bono J."/>
            <person name="Harhay D.M."/>
            <person name="Clawson M.L."/>
            <person name="Heaton M.P."/>
            <person name="Chitko-McKown C.G."/>
            <person name="Korlach J."/>
            <person name="Smith T.P."/>
        </authorList>
    </citation>
    <scope>NUCLEOTIDE SEQUENCE [LARGE SCALE GENOMIC DNA]</scope>
    <source>
        <strain evidence="1 2">USDA-ARS-USMARC-188</strain>
    </source>
</reference>
<evidence type="ECO:0000313" key="1">
    <source>
        <dbReference type="EMBL" id="AHG81032.1"/>
    </source>
</evidence>